<dbReference type="EMBL" id="WKJJ01000010">
    <property type="protein sequence ID" value="MRV73384.1"/>
    <property type="molecule type" value="Genomic_DNA"/>
</dbReference>
<feature type="region of interest" description="Disordered" evidence="1">
    <location>
        <begin position="149"/>
        <end position="197"/>
    </location>
</feature>
<dbReference type="AlphaFoldDB" id="A0A7X2IP00"/>
<evidence type="ECO:0000313" key="2">
    <source>
        <dbReference type="EMBL" id="MRV73384.1"/>
    </source>
</evidence>
<sequence length="197" mass="21737">MLHVNRTIYMPTDLLQAFSKHTGLSWSSIEIEGAVCDAMAEAMKPRSEQAPAPQAAMVGGYQWKQLFLPVGTMLRASFGRDPYYAVVDGNEIKYGEFSLSPSAFANLQGSGNRNAWKAVWLRFPGFRDWVRADECRAMRQAATARMFEPSEPFEPSDPDPQPAHNAGDYQREYTENKPSGSDAVPLSNFSGPGTHGA</sequence>
<organism evidence="2 3">
    <name type="scientific">Pseudoduganella rivuli</name>
    <dbReference type="NCBI Taxonomy" id="2666085"/>
    <lineage>
        <taxon>Bacteria</taxon>
        <taxon>Pseudomonadati</taxon>
        <taxon>Pseudomonadota</taxon>
        <taxon>Betaproteobacteria</taxon>
        <taxon>Burkholderiales</taxon>
        <taxon>Oxalobacteraceae</taxon>
        <taxon>Telluria group</taxon>
        <taxon>Pseudoduganella</taxon>
    </lineage>
</organism>
<gene>
    <name evidence="2" type="ORF">GJ700_16860</name>
</gene>
<name>A0A7X2IP00_9BURK</name>
<evidence type="ECO:0000256" key="1">
    <source>
        <dbReference type="SAM" id="MobiDB-lite"/>
    </source>
</evidence>
<evidence type="ECO:0000313" key="3">
    <source>
        <dbReference type="Proteomes" id="UP000446768"/>
    </source>
</evidence>
<protein>
    <submittedName>
        <fullName evidence="2">Uncharacterized protein</fullName>
    </submittedName>
</protein>
<dbReference type="Proteomes" id="UP000446768">
    <property type="component" value="Unassembled WGS sequence"/>
</dbReference>
<comment type="caution">
    <text evidence="2">The sequence shown here is derived from an EMBL/GenBank/DDBJ whole genome shotgun (WGS) entry which is preliminary data.</text>
</comment>
<keyword evidence="3" id="KW-1185">Reference proteome</keyword>
<reference evidence="2 3" key="1">
    <citation type="submission" date="2019-11" db="EMBL/GenBank/DDBJ databases">
        <title>Novel species isolated from a subtropical stream in China.</title>
        <authorList>
            <person name="Lu H."/>
        </authorList>
    </citation>
    <scope>NUCLEOTIDE SEQUENCE [LARGE SCALE GENOMIC DNA]</scope>
    <source>
        <strain evidence="2 3">FT92W</strain>
    </source>
</reference>
<proteinExistence type="predicted"/>
<dbReference type="RefSeq" id="WP_154375913.1">
    <property type="nucleotide sequence ID" value="NZ_WKJJ01000010.1"/>
</dbReference>
<accession>A0A7X2IP00</accession>